<dbReference type="AlphaFoldDB" id="A0A2Z6N8J8"/>
<protein>
    <submittedName>
        <fullName evidence="2">Uncharacterized protein</fullName>
    </submittedName>
</protein>
<evidence type="ECO:0000313" key="3">
    <source>
        <dbReference type="Proteomes" id="UP000242715"/>
    </source>
</evidence>
<feature type="transmembrane region" description="Helical" evidence="1">
    <location>
        <begin position="68"/>
        <end position="92"/>
    </location>
</feature>
<keyword evidence="1" id="KW-0812">Transmembrane</keyword>
<accession>A0A2Z6N8J8</accession>
<keyword evidence="1" id="KW-0472">Membrane</keyword>
<keyword evidence="3" id="KW-1185">Reference proteome</keyword>
<sequence>MLPLMAGWMLGFISLMGIPFQDTVKSISWTLAIFLLISIFFWLMTFIGSFVVSMAILLQWEDVNFKAIVLLVIPLIAGFGYGIAACLCRAMTYNVHGVNGAVIFSIGSVVVTLLIAFSAFVGRRFGLCDKVKEVVEF</sequence>
<reference evidence="3" key="1">
    <citation type="journal article" date="2017" name="Front. Plant Sci.">
        <title>Climate Clever Clovers: New Paradigm to Reduce the Environmental Footprint of Ruminants by Breeding Low Methanogenic Forages Utilizing Haplotype Variation.</title>
        <authorList>
            <person name="Kaur P."/>
            <person name="Appels R."/>
            <person name="Bayer P.E."/>
            <person name="Keeble-Gagnere G."/>
            <person name="Wang J."/>
            <person name="Hirakawa H."/>
            <person name="Shirasawa K."/>
            <person name="Vercoe P."/>
            <person name="Stefanova K."/>
            <person name="Durmic Z."/>
            <person name="Nichols P."/>
            <person name="Revell C."/>
            <person name="Isobe S.N."/>
            <person name="Edwards D."/>
            <person name="Erskine W."/>
        </authorList>
    </citation>
    <scope>NUCLEOTIDE SEQUENCE [LARGE SCALE GENOMIC DNA]</scope>
    <source>
        <strain evidence="3">cv. Daliak</strain>
    </source>
</reference>
<evidence type="ECO:0000256" key="1">
    <source>
        <dbReference type="SAM" id="Phobius"/>
    </source>
</evidence>
<keyword evidence="1" id="KW-1133">Transmembrane helix</keyword>
<dbReference type="Proteomes" id="UP000242715">
    <property type="component" value="Unassembled WGS sequence"/>
</dbReference>
<organism evidence="2 3">
    <name type="scientific">Trifolium subterraneum</name>
    <name type="common">Subterranean clover</name>
    <dbReference type="NCBI Taxonomy" id="3900"/>
    <lineage>
        <taxon>Eukaryota</taxon>
        <taxon>Viridiplantae</taxon>
        <taxon>Streptophyta</taxon>
        <taxon>Embryophyta</taxon>
        <taxon>Tracheophyta</taxon>
        <taxon>Spermatophyta</taxon>
        <taxon>Magnoliopsida</taxon>
        <taxon>eudicotyledons</taxon>
        <taxon>Gunneridae</taxon>
        <taxon>Pentapetalae</taxon>
        <taxon>rosids</taxon>
        <taxon>fabids</taxon>
        <taxon>Fabales</taxon>
        <taxon>Fabaceae</taxon>
        <taxon>Papilionoideae</taxon>
        <taxon>50 kb inversion clade</taxon>
        <taxon>NPAAA clade</taxon>
        <taxon>Hologalegina</taxon>
        <taxon>IRL clade</taxon>
        <taxon>Trifolieae</taxon>
        <taxon>Trifolium</taxon>
    </lineage>
</organism>
<feature type="transmembrane region" description="Helical" evidence="1">
    <location>
        <begin position="98"/>
        <end position="122"/>
    </location>
</feature>
<feature type="transmembrane region" description="Helical" evidence="1">
    <location>
        <begin position="27"/>
        <end position="56"/>
    </location>
</feature>
<proteinExistence type="predicted"/>
<evidence type="ECO:0000313" key="2">
    <source>
        <dbReference type="EMBL" id="GAU40126.1"/>
    </source>
</evidence>
<name>A0A2Z6N8J8_TRISU</name>
<gene>
    <name evidence="2" type="ORF">TSUD_389760</name>
</gene>
<dbReference type="EMBL" id="DF973790">
    <property type="protein sequence ID" value="GAU40126.1"/>
    <property type="molecule type" value="Genomic_DNA"/>
</dbReference>